<evidence type="ECO:0000313" key="2">
    <source>
        <dbReference type="EMBL" id="TQF08470.1"/>
    </source>
</evidence>
<keyword evidence="2" id="KW-0645">Protease</keyword>
<protein>
    <submittedName>
        <fullName evidence="2">Carboxypeptidase regulatory-like domain-containing protein</fullName>
    </submittedName>
</protein>
<feature type="region of interest" description="Disordered" evidence="1">
    <location>
        <begin position="1"/>
        <end position="42"/>
    </location>
</feature>
<keyword evidence="3" id="KW-1185">Reference proteome</keyword>
<dbReference type="EMBL" id="VIFM01000628">
    <property type="protein sequence ID" value="TQF08470.1"/>
    <property type="molecule type" value="Genomic_DNA"/>
</dbReference>
<name>A0A540WHI5_9BACT</name>
<evidence type="ECO:0000313" key="3">
    <source>
        <dbReference type="Proteomes" id="UP000315369"/>
    </source>
</evidence>
<evidence type="ECO:0000256" key="1">
    <source>
        <dbReference type="SAM" id="MobiDB-lite"/>
    </source>
</evidence>
<gene>
    <name evidence="2" type="ORF">FJV41_49735</name>
</gene>
<accession>A0A540WHI5</accession>
<keyword evidence="2" id="KW-0121">Carboxypeptidase</keyword>
<dbReference type="AlphaFoldDB" id="A0A540WHI5"/>
<proteinExistence type="predicted"/>
<organism evidence="2 3">
    <name type="scientific">Myxococcus llanfairpwllgwyngyllgogerychwyrndrobwllllantysiliogogogochensis</name>
    <dbReference type="NCBI Taxonomy" id="2590453"/>
    <lineage>
        <taxon>Bacteria</taxon>
        <taxon>Pseudomonadati</taxon>
        <taxon>Myxococcota</taxon>
        <taxon>Myxococcia</taxon>
        <taxon>Myxococcales</taxon>
        <taxon>Cystobacterineae</taxon>
        <taxon>Myxococcaceae</taxon>
        <taxon>Myxococcus</taxon>
    </lineage>
</organism>
<reference evidence="2 3" key="1">
    <citation type="submission" date="2019-06" db="EMBL/GenBank/DDBJ databases">
        <authorList>
            <person name="Livingstone P."/>
            <person name="Whitworth D."/>
        </authorList>
    </citation>
    <scope>NUCLEOTIDE SEQUENCE [LARGE SCALE GENOMIC DNA]</scope>
    <source>
        <strain evidence="2 3">AM401</strain>
    </source>
</reference>
<comment type="caution">
    <text evidence="2">The sequence shown here is derived from an EMBL/GenBank/DDBJ whole genome shotgun (WGS) entry which is preliminary data.</text>
</comment>
<keyword evidence="2" id="KW-0378">Hydrolase</keyword>
<dbReference type="Proteomes" id="UP000315369">
    <property type="component" value="Unassembled WGS sequence"/>
</dbReference>
<sequence>VTLPDGTTREGTLNKNGYARVDGVNPGESQVSFPDLDGSSWK</sequence>
<feature type="non-terminal residue" evidence="2">
    <location>
        <position position="1"/>
    </location>
</feature>
<dbReference type="GO" id="GO:0004180">
    <property type="term" value="F:carboxypeptidase activity"/>
    <property type="evidence" value="ECO:0007669"/>
    <property type="project" value="UniProtKB-KW"/>
</dbReference>